<proteinExistence type="inferred from homology"/>
<evidence type="ECO:0000313" key="6">
    <source>
        <dbReference type="EMBL" id="VVU94319.1"/>
    </source>
</evidence>
<keyword evidence="3" id="KW-0479">Metal-binding</keyword>
<keyword evidence="4" id="KW-0560">Oxidoreductase</keyword>
<dbReference type="InterPro" id="IPR004294">
    <property type="entry name" value="Carotenoid_Oase"/>
</dbReference>
<dbReference type="AlphaFoldDB" id="A0A5E8CI58"/>
<organism evidence="6">
    <name type="scientific">seawater metagenome</name>
    <dbReference type="NCBI Taxonomy" id="1561972"/>
    <lineage>
        <taxon>unclassified sequences</taxon>
        <taxon>metagenomes</taxon>
        <taxon>ecological metagenomes</taxon>
    </lineage>
</organism>
<dbReference type="GO" id="GO:0009570">
    <property type="term" value="C:chloroplast stroma"/>
    <property type="evidence" value="ECO:0007669"/>
    <property type="project" value="TreeGrafter"/>
</dbReference>
<dbReference type="GO" id="GO:0046872">
    <property type="term" value="F:metal ion binding"/>
    <property type="evidence" value="ECO:0007669"/>
    <property type="project" value="UniProtKB-KW"/>
</dbReference>
<evidence type="ECO:0000256" key="4">
    <source>
        <dbReference type="ARBA" id="ARBA00023002"/>
    </source>
</evidence>
<evidence type="ECO:0000256" key="5">
    <source>
        <dbReference type="ARBA" id="ARBA00023004"/>
    </source>
</evidence>
<evidence type="ECO:0000256" key="3">
    <source>
        <dbReference type="ARBA" id="ARBA00022723"/>
    </source>
</evidence>
<dbReference type="GO" id="GO:0016121">
    <property type="term" value="P:carotene catabolic process"/>
    <property type="evidence" value="ECO:0007669"/>
    <property type="project" value="TreeGrafter"/>
</dbReference>
<comment type="similarity">
    <text evidence="2">Belongs to the carotenoid oxygenase family.</text>
</comment>
<dbReference type="GO" id="GO:0010436">
    <property type="term" value="F:carotenoid dioxygenase activity"/>
    <property type="evidence" value="ECO:0007669"/>
    <property type="project" value="TreeGrafter"/>
</dbReference>
<gene>
    <name evidence="6" type="ORF">CPAV1605_41</name>
</gene>
<dbReference type="EMBL" id="CABVLZ010000001">
    <property type="protein sequence ID" value="VVU94319.1"/>
    <property type="molecule type" value="Genomic_DNA"/>
</dbReference>
<protein>
    <recommendedName>
        <fullName evidence="7">Retinal pigment epithelial membrane protein</fullName>
    </recommendedName>
</protein>
<accession>A0A5E8CI58</accession>
<dbReference type="PANTHER" id="PTHR10543:SF89">
    <property type="entry name" value="CAROTENOID 9,10(9',10')-CLEAVAGE DIOXYGENASE 1"/>
    <property type="match status" value="1"/>
</dbReference>
<evidence type="ECO:0000256" key="1">
    <source>
        <dbReference type="ARBA" id="ARBA00001954"/>
    </source>
</evidence>
<evidence type="ECO:0008006" key="7">
    <source>
        <dbReference type="Google" id="ProtNLM"/>
    </source>
</evidence>
<keyword evidence="5" id="KW-0408">Iron</keyword>
<comment type="cofactor">
    <cofactor evidence="1">
        <name>Fe(2+)</name>
        <dbReference type="ChEBI" id="CHEBI:29033"/>
    </cofactor>
</comment>
<evidence type="ECO:0000256" key="2">
    <source>
        <dbReference type="ARBA" id="ARBA00006787"/>
    </source>
</evidence>
<sequence>MLRSILLFILFYLLHSWIIKTNVPKSLWGKKIMVNGPHNSNKLFSPFDGIGHITSLVFKENETIVSEVIIPQEKGELSFPISDFLKRDYIAMISKLPHLLFKTKTVQSGTRNTAVLKFDNQYYAVEESCIPIRLNYNENDELYYNEKSDKFTRMSAHMVDEFTMFSYDFNNKAPLKLNDSIQIPWFPDKYPFLVHDCKTTEDKNFYIFPLMSTGMGRLYDYLKKIVDIPIDNCVNKAGWLIYNKEKNKCYEIKMNEYADIFHIADIKNLYGNVIKIYAPFVYNFAGWLTGTDKLDIKLKEIIINLDTNEIIKVIDTKLKMDFINKKNRELIGSCLEDLPAIIKYNTETNESSKLYLPGKTTREVIPYDNYLLYFSHEVNKSYLYITDINTGKIFNKINIPHRLPGFHTTLFD</sequence>
<dbReference type="PANTHER" id="PTHR10543">
    <property type="entry name" value="BETA-CAROTENE DIOXYGENASE"/>
    <property type="match status" value="1"/>
</dbReference>
<reference evidence="6" key="1">
    <citation type="submission" date="2019-09" db="EMBL/GenBank/DDBJ databases">
        <authorList>
            <person name="Needham M D."/>
        </authorList>
    </citation>
    <scope>NUCLEOTIDE SEQUENCE</scope>
</reference>
<name>A0A5E8CI58_9ZZZZ</name>